<reference evidence="2 3" key="1">
    <citation type="submission" date="2014-04" db="EMBL/GenBank/DDBJ databases">
        <authorList>
            <consortium name="DOE Joint Genome Institute"/>
            <person name="Kuo A."/>
            <person name="Kohler A."/>
            <person name="Nagy L.G."/>
            <person name="Floudas D."/>
            <person name="Copeland A."/>
            <person name="Barry K.W."/>
            <person name="Cichocki N."/>
            <person name="Veneault-Fourrey C."/>
            <person name="LaButti K."/>
            <person name="Lindquist E.A."/>
            <person name="Lipzen A."/>
            <person name="Lundell T."/>
            <person name="Morin E."/>
            <person name="Murat C."/>
            <person name="Sun H."/>
            <person name="Tunlid A."/>
            <person name="Henrissat B."/>
            <person name="Grigoriev I.V."/>
            <person name="Hibbett D.S."/>
            <person name="Martin F."/>
            <person name="Nordberg H.P."/>
            <person name="Cantor M.N."/>
            <person name="Hua S.X."/>
        </authorList>
    </citation>
    <scope>NUCLEOTIDE SEQUENCE [LARGE SCALE GENOMIC DNA]</scope>
    <source>
        <strain evidence="2 3">LaAM-08-1</strain>
    </source>
</reference>
<protein>
    <submittedName>
        <fullName evidence="2">Unplaced genomic scaffold K443scaffold_31, whole genome shotgun sequence</fullName>
    </submittedName>
</protein>
<evidence type="ECO:0000259" key="1">
    <source>
        <dbReference type="SMART" id="SM00225"/>
    </source>
</evidence>
<evidence type="ECO:0000313" key="3">
    <source>
        <dbReference type="Proteomes" id="UP000054477"/>
    </source>
</evidence>
<name>A0A0C9Y9R7_9AGAR</name>
<gene>
    <name evidence="2" type="ORF">K443DRAFT_398752</name>
</gene>
<feature type="domain" description="BTB" evidence="1">
    <location>
        <begin position="17"/>
        <end position="124"/>
    </location>
</feature>
<dbReference type="InterPro" id="IPR011333">
    <property type="entry name" value="SKP1/BTB/POZ_sf"/>
</dbReference>
<dbReference type="Gene3D" id="3.30.710.10">
    <property type="entry name" value="Potassium Channel Kv1.1, Chain A"/>
    <property type="match status" value="1"/>
</dbReference>
<accession>A0A0C9Y9R7</accession>
<organism evidence="2 3">
    <name type="scientific">Laccaria amethystina LaAM-08-1</name>
    <dbReference type="NCBI Taxonomy" id="1095629"/>
    <lineage>
        <taxon>Eukaryota</taxon>
        <taxon>Fungi</taxon>
        <taxon>Dikarya</taxon>
        <taxon>Basidiomycota</taxon>
        <taxon>Agaricomycotina</taxon>
        <taxon>Agaricomycetes</taxon>
        <taxon>Agaricomycetidae</taxon>
        <taxon>Agaricales</taxon>
        <taxon>Agaricineae</taxon>
        <taxon>Hydnangiaceae</taxon>
        <taxon>Laccaria</taxon>
    </lineage>
</organism>
<reference evidence="3" key="2">
    <citation type="submission" date="2015-01" db="EMBL/GenBank/DDBJ databases">
        <title>Evolutionary Origins and Diversification of the Mycorrhizal Mutualists.</title>
        <authorList>
            <consortium name="DOE Joint Genome Institute"/>
            <consortium name="Mycorrhizal Genomics Consortium"/>
            <person name="Kohler A."/>
            <person name="Kuo A."/>
            <person name="Nagy L.G."/>
            <person name="Floudas D."/>
            <person name="Copeland A."/>
            <person name="Barry K.W."/>
            <person name="Cichocki N."/>
            <person name="Veneault-Fourrey C."/>
            <person name="LaButti K."/>
            <person name="Lindquist E.A."/>
            <person name="Lipzen A."/>
            <person name="Lundell T."/>
            <person name="Morin E."/>
            <person name="Murat C."/>
            <person name="Riley R."/>
            <person name="Ohm R."/>
            <person name="Sun H."/>
            <person name="Tunlid A."/>
            <person name="Henrissat B."/>
            <person name="Grigoriev I.V."/>
            <person name="Hibbett D.S."/>
            <person name="Martin F."/>
        </authorList>
    </citation>
    <scope>NUCLEOTIDE SEQUENCE [LARGE SCALE GENOMIC DNA]</scope>
    <source>
        <strain evidence="3">LaAM-08-1</strain>
    </source>
</reference>
<evidence type="ECO:0000313" key="2">
    <source>
        <dbReference type="EMBL" id="KIK04778.1"/>
    </source>
</evidence>
<dbReference type="SUPFAM" id="SSF54695">
    <property type="entry name" value="POZ domain"/>
    <property type="match status" value="1"/>
</dbReference>
<dbReference type="Pfam" id="PF00651">
    <property type="entry name" value="BTB"/>
    <property type="match status" value="1"/>
</dbReference>
<dbReference type="EMBL" id="KN838566">
    <property type="protein sequence ID" value="KIK04778.1"/>
    <property type="molecule type" value="Genomic_DNA"/>
</dbReference>
<dbReference type="InterPro" id="IPR000210">
    <property type="entry name" value="BTB/POZ_dom"/>
</dbReference>
<dbReference type="OrthoDB" id="3036049at2759"/>
<dbReference type="AlphaFoldDB" id="A0A0C9Y9R7"/>
<dbReference type="Proteomes" id="UP000054477">
    <property type="component" value="Unassembled WGS sequence"/>
</dbReference>
<dbReference type="SMART" id="SM00225">
    <property type="entry name" value="BTB"/>
    <property type="match status" value="1"/>
</dbReference>
<keyword evidence="3" id="KW-1185">Reference proteome</keyword>
<sequence length="312" mass="35815">MALDSPTLVSDLWYNDGNIVLQAESSLFRVSLGVLAARSPVFDDIRKLPRSQDQEMYDDCPLMVLPDKAEDLANFLRAVYNSGFFESPPIKTDFDTVAGILRLSTKYEIPYLRQRALLHLDTIICNTLQEYDARESKRTIPHIDYLGFLIADLVHEMDLPWLLPMVLYVCTQSFENIVTGYIYKGEKRWLNSLQQVACIKAVKPLTKWYRKDILSFLYWTNVDGCKSSAQCNEGRLKLLKKYSSYTFSTPLRSFSKVFEQVARKVFCTMCITASLDAHLAAREALWEALPGLFDLPSWETLRTLREQALTGF</sequence>
<dbReference type="HOGENOM" id="CLU_033082_3_1_1"/>
<proteinExistence type="predicted"/>